<dbReference type="OrthoDB" id="4540290at2759"/>
<evidence type="ECO:0000313" key="2">
    <source>
        <dbReference type="EMBL" id="KAG4422426.1"/>
    </source>
</evidence>
<proteinExistence type="predicted"/>
<evidence type="ECO:0000313" key="3">
    <source>
        <dbReference type="Proteomes" id="UP000664132"/>
    </source>
</evidence>
<dbReference type="Gene3D" id="3.40.50.1820">
    <property type="entry name" value="alpha/beta hydrolase"/>
    <property type="match status" value="1"/>
</dbReference>
<feature type="chain" id="PRO_5034416769" description="Cyclin-like f-box protein" evidence="1">
    <location>
        <begin position="25"/>
        <end position="347"/>
    </location>
</feature>
<dbReference type="EMBL" id="JAFJYH010000049">
    <property type="protein sequence ID" value="KAG4422426.1"/>
    <property type="molecule type" value="Genomic_DNA"/>
</dbReference>
<comment type="caution">
    <text evidence="2">The sequence shown here is derived from an EMBL/GenBank/DDBJ whole genome shotgun (WGS) entry which is preliminary data.</text>
</comment>
<dbReference type="AlphaFoldDB" id="A0A8H7WCQ5"/>
<feature type="signal peptide" evidence="1">
    <location>
        <begin position="1"/>
        <end position="24"/>
    </location>
</feature>
<reference evidence="2" key="1">
    <citation type="submission" date="2021-02" db="EMBL/GenBank/DDBJ databases">
        <title>Genome sequence Cadophora malorum strain M34.</title>
        <authorList>
            <person name="Stefanovic E."/>
            <person name="Vu D."/>
            <person name="Scully C."/>
            <person name="Dijksterhuis J."/>
            <person name="Roader J."/>
            <person name="Houbraken J."/>
        </authorList>
    </citation>
    <scope>NUCLEOTIDE SEQUENCE</scope>
    <source>
        <strain evidence="2">M34</strain>
    </source>
</reference>
<name>A0A8H7WCQ5_9HELO</name>
<evidence type="ECO:0008006" key="4">
    <source>
        <dbReference type="Google" id="ProtNLM"/>
    </source>
</evidence>
<organism evidence="2 3">
    <name type="scientific">Cadophora malorum</name>
    <dbReference type="NCBI Taxonomy" id="108018"/>
    <lineage>
        <taxon>Eukaryota</taxon>
        <taxon>Fungi</taxon>
        <taxon>Dikarya</taxon>
        <taxon>Ascomycota</taxon>
        <taxon>Pezizomycotina</taxon>
        <taxon>Leotiomycetes</taxon>
        <taxon>Helotiales</taxon>
        <taxon>Ploettnerulaceae</taxon>
        <taxon>Cadophora</taxon>
    </lineage>
</organism>
<keyword evidence="3" id="KW-1185">Reference proteome</keyword>
<keyword evidence="1" id="KW-0732">Signal</keyword>
<protein>
    <recommendedName>
        <fullName evidence="4">Cyclin-like f-box protein</fullName>
    </recommendedName>
</protein>
<sequence length="347" mass="35174">MQNSWSRVLSLVLLFLLVALPVESLPQRRKKGGATKGGAATGAATGAAAGGAAAAAATKITQATDGSMILDKTVQINGLPIRYKISAPADQFTAASGVPGGTAAANTTGTMGVNVLLHGDGGQSFVDFPNQAVQNNLMGVVVLAPNQKKFWGGGSGLDRTDGVAHAAAVNSLIQDQMSQDVAFDPANVFFTGVSGGSLLMSGFFVPAFGAQYKTGVVLNCGAMAPQVAVVDANTMITSMKIHFQSTKDELALLQDSIPQSVTAYEQLASDAGLAAEQIGALQTVDNTPNGGGHCGFDGQGFVSGIQLVMNSYDQIMGATATGVVTGIDANVLTSVVGNENVVFTSAT</sequence>
<dbReference type="InterPro" id="IPR029058">
    <property type="entry name" value="AB_hydrolase_fold"/>
</dbReference>
<accession>A0A8H7WCQ5</accession>
<gene>
    <name evidence="2" type="ORF">IFR04_004450</name>
</gene>
<evidence type="ECO:0000256" key="1">
    <source>
        <dbReference type="SAM" id="SignalP"/>
    </source>
</evidence>
<dbReference type="Proteomes" id="UP000664132">
    <property type="component" value="Unassembled WGS sequence"/>
</dbReference>